<dbReference type="PANTHER" id="PTHR36708:SF1">
    <property type="entry name" value="SUCCINATE DEHYDROGENASE SUBUNIT 6, MITOCHONDRIAL"/>
    <property type="match status" value="1"/>
</dbReference>
<dbReference type="GO" id="GO:0045273">
    <property type="term" value="C:respiratory chain complex II (succinate dehydrogenase)"/>
    <property type="evidence" value="ECO:0007669"/>
    <property type="project" value="InterPro"/>
</dbReference>
<dbReference type="HOGENOM" id="CLU_1055184_0_0_1"/>
<keyword evidence="2" id="KW-1185">Reference proteome</keyword>
<accession>A0A0E0N3L9</accession>
<organism evidence="1 2">
    <name type="scientific">Oryza rufipogon</name>
    <name type="common">Brownbeard rice</name>
    <name type="synonym">Asian wild rice</name>
    <dbReference type="NCBI Taxonomy" id="4529"/>
    <lineage>
        <taxon>Eukaryota</taxon>
        <taxon>Viridiplantae</taxon>
        <taxon>Streptophyta</taxon>
        <taxon>Embryophyta</taxon>
        <taxon>Tracheophyta</taxon>
        <taxon>Spermatophyta</taxon>
        <taxon>Magnoliopsida</taxon>
        <taxon>Liliopsida</taxon>
        <taxon>Poales</taxon>
        <taxon>Poaceae</taxon>
        <taxon>BOP clade</taxon>
        <taxon>Oryzoideae</taxon>
        <taxon>Oryzeae</taxon>
        <taxon>Oryzinae</taxon>
        <taxon>Oryza</taxon>
    </lineage>
</organism>
<sequence>MESGGIDWDVRARRGHRLALLTGWAPAHASSSSAEERRMAWPGQWRTRKGAFSRVLSLSSEEPSFEESEAGVGGRAGQGLAAGGGRLHVGRGMAIGGVAVRRAARQAVACGSAGGEARGGSGAHGYVGGLEGPAATPRAAAGGRRAAEDKHLSKWTDADVDEFIASDPVYSPQVLLPTQSVSRSSGRMSNHLKAMRESRKSALGGALVGGAHLGGIALKYSKAPHDIITNRDLSNQLLFCAVRVRLVPDLVDEVPDSVLCCFAS</sequence>
<dbReference type="InterPro" id="IPR034574">
    <property type="entry name" value="SDH6"/>
</dbReference>
<reference evidence="1" key="2">
    <citation type="submission" date="2015-06" db="UniProtKB">
        <authorList>
            <consortium name="EnsemblPlants"/>
        </authorList>
    </citation>
    <scope>IDENTIFICATION</scope>
</reference>
<dbReference type="PANTHER" id="PTHR36708">
    <property type="entry name" value="SUCCINATE DEHYDROGENASE SUBUNIT 6, MITOCHONDRIAL"/>
    <property type="match status" value="1"/>
</dbReference>
<reference evidence="2" key="1">
    <citation type="submission" date="2013-06" db="EMBL/GenBank/DDBJ databases">
        <authorList>
            <person name="Zhao Q."/>
        </authorList>
    </citation>
    <scope>NUCLEOTIDE SEQUENCE</scope>
    <source>
        <strain evidence="2">cv. W1943</strain>
    </source>
</reference>
<protein>
    <submittedName>
        <fullName evidence="1">Uncharacterized protein</fullName>
    </submittedName>
</protein>
<evidence type="ECO:0000313" key="1">
    <source>
        <dbReference type="EnsemblPlants" id="ORUFI01G37130.1"/>
    </source>
</evidence>
<dbReference type="AlphaFoldDB" id="A0A0E0N3L9"/>
<proteinExistence type="predicted"/>
<dbReference type="Proteomes" id="UP000008022">
    <property type="component" value="Unassembled WGS sequence"/>
</dbReference>
<evidence type="ECO:0000313" key="2">
    <source>
        <dbReference type="Proteomes" id="UP000008022"/>
    </source>
</evidence>
<dbReference type="EnsemblPlants" id="ORUFI01G37130.1">
    <property type="protein sequence ID" value="ORUFI01G37130.1"/>
    <property type="gene ID" value="ORUFI01G37130"/>
</dbReference>
<dbReference type="Gramene" id="ORUFI01G37130.1">
    <property type="protein sequence ID" value="ORUFI01G37130.1"/>
    <property type="gene ID" value="ORUFI01G37130"/>
</dbReference>
<name>A0A0E0N3L9_ORYRU</name>